<evidence type="ECO:0000313" key="26">
    <source>
        <dbReference type="Proteomes" id="UP000000422"/>
    </source>
</evidence>
<evidence type="ECO:0000256" key="22">
    <source>
        <dbReference type="ARBA" id="ARBA00032743"/>
    </source>
</evidence>
<accession>Q7M9M6</accession>
<keyword evidence="16" id="KW-0594">Phospholipid biosynthesis</keyword>
<comment type="subcellular location">
    <subcellularLocation>
        <location evidence="2">Cell membrane</location>
        <topology evidence="2">Multi-pass membrane protein</topology>
    </subcellularLocation>
</comment>
<dbReference type="HOGENOM" id="CLU_037294_1_0_7"/>
<feature type="transmembrane region" description="Helical" evidence="24">
    <location>
        <begin position="59"/>
        <end position="92"/>
    </location>
</feature>
<dbReference type="EC" id="2.7.7.41" evidence="6"/>
<dbReference type="Proteomes" id="UP000000422">
    <property type="component" value="Chromosome"/>
</dbReference>
<dbReference type="Pfam" id="PF01148">
    <property type="entry name" value="CTP_transf_1"/>
    <property type="match status" value="1"/>
</dbReference>
<evidence type="ECO:0000256" key="18">
    <source>
        <dbReference type="ARBA" id="ARBA00029893"/>
    </source>
</evidence>
<keyword evidence="14" id="KW-0443">Lipid metabolism</keyword>
<dbReference type="RefSeq" id="WP_011138723.1">
    <property type="nucleotide sequence ID" value="NC_005090.1"/>
</dbReference>
<keyword evidence="11 24" id="KW-0812">Transmembrane</keyword>
<comment type="catalytic activity">
    <reaction evidence="1">
        <text>a 1,2-diacyl-sn-glycero-3-phosphate + CTP + H(+) = a CDP-1,2-diacyl-sn-glycerol + diphosphate</text>
        <dbReference type="Rhea" id="RHEA:16229"/>
        <dbReference type="ChEBI" id="CHEBI:15378"/>
        <dbReference type="ChEBI" id="CHEBI:33019"/>
        <dbReference type="ChEBI" id="CHEBI:37563"/>
        <dbReference type="ChEBI" id="CHEBI:58332"/>
        <dbReference type="ChEBI" id="CHEBI:58608"/>
        <dbReference type="EC" id="2.7.7.41"/>
    </reaction>
</comment>
<evidence type="ECO:0000256" key="1">
    <source>
        <dbReference type="ARBA" id="ARBA00001698"/>
    </source>
</evidence>
<evidence type="ECO:0000256" key="14">
    <source>
        <dbReference type="ARBA" id="ARBA00023098"/>
    </source>
</evidence>
<evidence type="ECO:0000256" key="12">
    <source>
        <dbReference type="ARBA" id="ARBA00022695"/>
    </source>
</evidence>
<feature type="transmembrane region" description="Helical" evidence="24">
    <location>
        <begin position="128"/>
        <end position="146"/>
    </location>
</feature>
<keyword evidence="13 24" id="KW-1133">Transmembrane helix</keyword>
<protein>
    <recommendedName>
        <fullName evidence="7">Phosphatidate cytidylyltransferase</fullName>
        <ecNumber evidence="6">2.7.7.41</ecNumber>
    </recommendedName>
    <alternativeName>
        <fullName evidence="20">CDP-DAG synthase</fullName>
    </alternativeName>
    <alternativeName>
        <fullName evidence="22">CDP-DG synthase</fullName>
    </alternativeName>
    <alternativeName>
        <fullName evidence="18">CDP-diacylglycerol synthase</fullName>
    </alternativeName>
    <alternativeName>
        <fullName evidence="21">CDP-diglyceride pyrophosphorylase</fullName>
    </alternativeName>
    <alternativeName>
        <fullName evidence="23">CDP-diglyceride synthase</fullName>
    </alternativeName>
    <alternativeName>
        <fullName evidence="19">CTP:phosphatidate cytidylyltransferase</fullName>
    </alternativeName>
</protein>
<feature type="transmembrane region" description="Helical" evidence="24">
    <location>
        <begin position="104"/>
        <end position="122"/>
    </location>
</feature>
<dbReference type="EMBL" id="BX571659">
    <property type="protein sequence ID" value="CAE09926.1"/>
    <property type="molecule type" value="Genomic_DNA"/>
</dbReference>
<dbReference type="GO" id="GO:0005886">
    <property type="term" value="C:plasma membrane"/>
    <property type="evidence" value="ECO:0007669"/>
    <property type="project" value="UniProtKB-SubCell"/>
</dbReference>
<keyword evidence="9" id="KW-0444">Lipid biosynthesis</keyword>
<evidence type="ECO:0000256" key="15">
    <source>
        <dbReference type="ARBA" id="ARBA00023136"/>
    </source>
</evidence>
<evidence type="ECO:0000256" key="23">
    <source>
        <dbReference type="ARBA" id="ARBA00033406"/>
    </source>
</evidence>
<comment type="similarity">
    <text evidence="5">Belongs to the CDS family.</text>
</comment>
<evidence type="ECO:0000256" key="11">
    <source>
        <dbReference type="ARBA" id="ARBA00022692"/>
    </source>
</evidence>
<evidence type="ECO:0000256" key="5">
    <source>
        <dbReference type="ARBA" id="ARBA00010185"/>
    </source>
</evidence>
<keyword evidence="15 24" id="KW-0472">Membrane</keyword>
<evidence type="ECO:0000313" key="25">
    <source>
        <dbReference type="EMBL" id="CAE09926.1"/>
    </source>
</evidence>
<reference evidence="25 26" key="1">
    <citation type="journal article" date="2003" name="Proc. Natl. Acad. Sci. U.S.A.">
        <title>Complete genome sequence and analysis of Wolinella succinogenes.</title>
        <authorList>
            <person name="Baar C."/>
            <person name="Eppinger M."/>
            <person name="Raddatz G."/>
            <person name="Simon JM."/>
            <person name="Lanz C."/>
            <person name="Klimmek O."/>
            <person name="Nandakumar R."/>
            <person name="Gross R."/>
            <person name="Rosinus A."/>
            <person name="Keller H."/>
            <person name="Jagtap P."/>
            <person name="Linke B."/>
            <person name="Meyer F."/>
            <person name="Lederer H."/>
            <person name="Schuster S.C."/>
        </authorList>
    </citation>
    <scope>NUCLEOTIDE SEQUENCE [LARGE SCALE GENOMIC DNA]</scope>
    <source>
        <strain evidence="26">ATCC 29543 / DSM 1740 / CCUG 13145 / JCM 31913 / LMG 7466 / NCTC 11488 / FDC 602W</strain>
    </source>
</reference>
<dbReference type="eggNOG" id="COG0575">
    <property type="taxonomic scope" value="Bacteria"/>
</dbReference>
<name>Q7M9M6_WOLSU</name>
<evidence type="ECO:0000256" key="16">
    <source>
        <dbReference type="ARBA" id="ARBA00023209"/>
    </source>
</evidence>
<feature type="transmembrane region" description="Helical" evidence="24">
    <location>
        <begin position="231"/>
        <end position="253"/>
    </location>
</feature>
<dbReference type="KEGG" id="wsu:WS0813"/>
<dbReference type="AlphaFoldDB" id="Q7M9M6"/>
<evidence type="ECO:0000256" key="10">
    <source>
        <dbReference type="ARBA" id="ARBA00022679"/>
    </source>
</evidence>
<keyword evidence="10 25" id="KW-0808">Transferase</keyword>
<gene>
    <name evidence="25" type="primary">CDSA</name>
    <name evidence="25" type="ordered locus">WS0813</name>
</gene>
<dbReference type="STRING" id="273121.WS0813"/>
<dbReference type="GO" id="GO:0016024">
    <property type="term" value="P:CDP-diacylglycerol biosynthetic process"/>
    <property type="evidence" value="ECO:0007669"/>
    <property type="project" value="TreeGrafter"/>
</dbReference>
<dbReference type="PANTHER" id="PTHR46382">
    <property type="entry name" value="PHOSPHATIDATE CYTIDYLYLTRANSFERASE"/>
    <property type="match status" value="1"/>
</dbReference>
<keyword evidence="17" id="KW-1208">Phospholipid metabolism</keyword>
<evidence type="ECO:0000256" key="13">
    <source>
        <dbReference type="ARBA" id="ARBA00022989"/>
    </source>
</evidence>
<sequence length="254" mass="27715">MLDRLKSIEPARLYTAGILIAIILLVVFINSYFVMWAFFGICYLLAFYEASKLYGSQSIGIYAAAIFIWALSAIYPAPLETLFLVLVILASYQAFTKKGSWNDLMPLLYPTVPFLFLLALYKDYGIGAIVWLIFVVALTDTAAFFGGKMFGTRRFSETSPNKTQEGVFIGVAVATLIGTLAGLSTVSFEKAFAITVLTSLASVFGDLYESYLKREAGVKDSGRLFPGHGGILDRADGFMFGGIIMLVCLRGLAG</sequence>
<evidence type="ECO:0000256" key="4">
    <source>
        <dbReference type="ARBA" id="ARBA00005189"/>
    </source>
</evidence>
<evidence type="ECO:0000256" key="8">
    <source>
        <dbReference type="ARBA" id="ARBA00022475"/>
    </source>
</evidence>
<comment type="pathway">
    <text evidence="3">Phospholipid metabolism; CDP-diacylglycerol biosynthesis; CDP-diacylglycerol from sn-glycerol 3-phosphate: step 3/3.</text>
</comment>
<evidence type="ECO:0000256" key="21">
    <source>
        <dbReference type="ARBA" id="ARBA00032396"/>
    </source>
</evidence>
<evidence type="ECO:0000256" key="7">
    <source>
        <dbReference type="ARBA" id="ARBA00019373"/>
    </source>
</evidence>
<proteinExistence type="inferred from homology"/>
<evidence type="ECO:0000256" key="9">
    <source>
        <dbReference type="ARBA" id="ARBA00022516"/>
    </source>
</evidence>
<evidence type="ECO:0000256" key="19">
    <source>
        <dbReference type="ARBA" id="ARBA00031825"/>
    </source>
</evidence>
<dbReference type="PANTHER" id="PTHR46382:SF1">
    <property type="entry name" value="PHOSPHATIDATE CYTIDYLYLTRANSFERASE"/>
    <property type="match status" value="1"/>
</dbReference>
<evidence type="ECO:0000256" key="6">
    <source>
        <dbReference type="ARBA" id="ARBA00012487"/>
    </source>
</evidence>
<evidence type="ECO:0000256" key="24">
    <source>
        <dbReference type="SAM" id="Phobius"/>
    </source>
</evidence>
<keyword evidence="12 25" id="KW-0548">Nucleotidyltransferase</keyword>
<keyword evidence="8" id="KW-1003">Cell membrane</keyword>
<feature type="transmembrane region" description="Helical" evidence="24">
    <location>
        <begin position="167"/>
        <end position="186"/>
    </location>
</feature>
<evidence type="ECO:0000256" key="20">
    <source>
        <dbReference type="ARBA" id="ARBA00032253"/>
    </source>
</evidence>
<evidence type="ECO:0000256" key="2">
    <source>
        <dbReference type="ARBA" id="ARBA00004651"/>
    </source>
</evidence>
<dbReference type="GO" id="GO:0004605">
    <property type="term" value="F:phosphatidate cytidylyltransferase activity"/>
    <property type="evidence" value="ECO:0007669"/>
    <property type="project" value="UniProtKB-EC"/>
</dbReference>
<evidence type="ECO:0000256" key="17">
    <source>
        <dbReference type="ARBA" id="ARBA00023264"/>
    </source>
</evidence>
<feature type="transmembrane region" description="Helical" evidence="24">
    <location>
        <begin position="12"/>
        <end position="39"/>
    </location>
</feature>
<organism evidence="26">
    <name type="scientific">Wolinella succinogenes (strain ATCC 29543 / DSM 1740 / CCUG 13145 / JCM 31913 / LMG 7466 / NCTC 11488 / FDC 602W)</name>
    <name type="common">Vibrio succinogenes</name>
    <dbReference type="NCBI Taxonomy" id="273121"/>
    <lineage>
        <taxon>Bacteria</taxon>
        <taxon>Pseudomonadati</taxon>
        <taxon>Campylobacterota</taxon>
        <taxon>Epsilonproteobacteria</taxon>
        <taxon>Campylobacterales</taxon>
        <taxon>Helicobacteraceae</taxon>
        <taxon>Wolinella</taxon>
    </lineage>
</organism>
<keyword evidence="26" id="KW-1185">Reference proteome</keyword>
<comment type="pathway">
    <text evidence="4">Lipid metabolism.</text>
</comment>
<evidence type="ECO:0000256" key="3">
    <source>
        <dbReference type="ARBA" id="ARBA00005119"/>
    </source>
</evidence>